<organism evidence="15 16">
    <name type="scientific">Klebsormidium nitens</name>
    <name type="common">Green alga</name>
    <name type="synonym">Ulothrix nitens</name>
    <dbReference type="NCBI Taxonomy" id="105231"/>
    <lineage>
        <taxon>Eukaryota</taxon>
        <taxon>Viridiplantae</taxon>
        <taxon>Streptophyta</taxon>
        <taxon>Klebsormidiophyceae</taxon>
        <taxon>Klebsormidiales</taxon>
        <taxon>Klebsormidiaceae</taxon>
        <taxon>Klebsormidium</taxon>
    </lineage>
</organism>
<dbReference type="SMART" id="SM00291">
    <property type="entry name" value="ZnF_ZZ"/>
    <property type="match status" value="1"/>
</dbReference>
<feature type="compositionally biased region" description="Basic and acidic residues" evidence="10">
    <location>
        <begin position="34"/>
        <end position="44"/>
    </location>
</feature>
<feature type="region of interest" description="Disordered" evidence="10">
    <location>
        <begin position="867"/>
        <end position="896"/>
    </location>
</feature>
<feature type="domain" description="ZZ-type" evidence="12">
    <location>
        <begin position="398"/>
        <end position="452"/>
    </location>
</feature>
<dbReference type="STRING" id="105231.A0A1Y1HY33"/>
<dbReference type="InterPro" id="IPR017884">
    <property type="entry name" value="SANT_dom"/>
</dbReference>
<dbReference type="Gene3D" id="1.10.10.60">
    <property type="entry name" value="Homeodomain-like"/>
    <property type="match status" value="1"/>
</dbReference>
<dbReference type="PROSITE" id="PS50090">
    <property type="entry name" value="MYB_LIKE"/>
    <property type="match status" value="1"/>
</dbReference>
<accession>A0A1Y1HY33</accession>
<dbReference type="CDD" id="cd02336">
    <property type="entry name" value="ZZ_RSC8"/>
    <property type="match status" value="1"/>
</dbReference>
<protein>
    <submittedName>
        <fullName evidence="15">Putative chromatin remodeling factor subunit and related transcription factors</fullName>
    </submittedName>
</protein>
<evidence type="ECO:0000313" key="15">
    <source>
        <dbReference type="EMBL" id="GAQ82079.1"/>
    </source>
</evidence>
<evidence type="ECO:0000259" key="14">
    <source>
        <dbReference type="PROSITE" id="PS51293"/>
    </source>
</evidence>
<keyword evidence="9" id="KW-0175">Coiled coil</keyword>
<dbReference type="Gene3D" id="1.10.10.10">
    <property type="entry name" value="Winged helix-like DNA-binding domain superfamily/Winged helix DNA-binding domain"/>
    <property type="match status" value="1"/>
</dbReference>
<proteinExistence type="predicted"/>
<dbReference type="PANTHER" id="PTHR12802:SF41">
    <property type="entry name" value="BRAHMA ASSOCIATED PROTEIN 155 KDA"/>
    <property type="match status" value="1"/>
</dbReference>
<dbReference type="GO" id="GO:0008270">
    <property type="term" value="F:zinc ion binding"/>
    <property type="evidence" value="ECO:0007669"/>
    <property type="project" value="UniProtKB-KW"/>
</dbReference>
<keyword evidence="5" id="KW-0238">DNA-binding</keyword>
<keyword evidence="1" id="KW-0479">Metal-binding</keyword>
<feature type="compositionally biased region" description="Low complexity" evidence="10">
    <location>
        <begin position="134"/>
        <end position="146"/>
    </location>
</feature>
<dbReference type="AlphaFoldDB" id="A0A1Y1HY33"/>
<dbReference type="Proteomes" id="UP000054558">
    <property type="component" value="Unassembled WGS sequence"/>
</dbReference>
<dbReference type="InterPro" id="IPR036388">
    <property type="entry name" value="WH-like_DNA-bd_sf"/>
</dbReference>
<evidence type="ECO:0000256" key="9">
    <source>
        <dbReference type="SAM" id="Coils"/>
    </source>
</evidence>
<name>A0A1Y1HY33_KLENI</name>
<feature type="domain" description="SANT" evidence="14">
    <location>
        <begin position="455"/>
        <end position="506"/>
    </location>
</feature>
<keyword evidence="2 8" id="KW-0863">Zinc-finger</keyword>
<evidence type="ECO:0000259" key="13">
    <source>
        <dbReference type="PROSITE" id="PS50934"/>
    </source>
</evidence>
<dbReference type="OMA" id="DCFHHGR"/>
<evidence type="ECO:0000256" key="5">
    <source>
        <dbReference type="ARBA" id="ARBA00023125"/>
    </source>
</evidence>
<evidence type="ECO:0000256" key="10">
    <source>
        <dbReference type="SAM" id="MobiDB-lite"/>
    </source>
</evidence>
<feature type="region of interest" description="Disordered" evidence="10">
    <location>
        <begin position="1"/>
        <end position="146"/>
    </location>
</feature>
<dbReference type="PROSITE" id="PS01357">
    <property type="entry name" value="ZF_ZZ_1"/>
    <property type="match status" value="1"/>
</dbReference>
<feature type="compositionally biased region" description="Acidic residues" evidence="10">
    <location>
        <begin position="22"/>
        <end position="31"/>
    </location>
</feature>
<feature type="coiled-coil region" evidence="9">
    <location>
        <begin position="806"/>
        <end position="862"/>
    </location>
</feature>
<dbReference type="GO" id="GO:0003677">
    <property type="term" value="F:DNA binding"/>
    <property type="evidence" value="ECO:0007669"/>
    <property type="project" value="UniProtKB-KW"/>
</dbReference>
<feature type="region of interest" description="Disordered" evidence="10">
    <location>
        <begin position="609"/>
        <end position="628"/>
    </location>
</feature>
<evidence type="ECO:0000256" key="2">
    <source>
        <dbReference type="ARBA" id="ARBA00022771"/>
    </source>
</evidence>
<evidence type="ECO:0000256" key="6">
    <source>
        <dbReference type="ARBA" id="ARBA00023163"/>
    </source>
</evidence>
<dbReference type="InterPro" id="IPR043145">
    <property type="entry name" value="Znf_ZZ_sf"/>
</dbReference>
<keyword evidence="16" id="KW-1185">Reference proteome</keyword>
<dbReference type="GO" id="GO:0005634">
    <property type="term" value="C:nucleus"/>
    <property type="evidence" value="ECO:0007669"/>
    <property type="project" value="UniProtKB-ARBA"/>
</dbReference>
<dbReference type="Pfam" id="PF04433">
    <property type="entry name" value="SWIRM"/>
    <property type="match status" value="1"/>
</dbReference>
<evidence type="ECO:0000256" key="1">
    <source>
        <dbReference type="ARBA" id="ARBA00022723"/>
    </source>
</evidence>
<feature type="domain" description="SWIRM" evidence="13">
    <location>
        <begin position="228"/>
        <end position="325"/>
    </location>
</feature>
<feature type="compositionally biased region" description="Basic and acidic residues" evidence="10">
    <location>
        <begin position="726"/>
        <end position="749"/>
    </location>
</feature>
<dbReference type="Gene3D" id="3.30.60.90">
    <property type="match status" value="1"/>
</dbReference>
<feature type="region of interest" description="Disordered" evidence="10">
    <location>
        <begin position="635"/>
        <end position="780"/>
    </location>
</feature>
<dbReference type="CDD" id="cd00167">
    <property type="entry name" value="SANT"/>
    <property type="match status" value="1"/>
</dbReference>
<keyword evidence="4" id="KW-0805">Transcription regulation</keyword>
<dbReference type="InterPro" id="IPR032451">
    <property type="entry name" value="SMARCC_C"/>
</dbReference>
<dbReference type="Pfam" id="PF00569">
    <property type="entry name" value="ZZ"/>
    <property type="match status" value="1"/>
</dbReference>
<keyword evidence="6" id="KW-0804">Transcription</keyword>
<dbReference type="SUPFAM" id="SSF57850">
    <property type="entry name" value="RING/U-box"/>
    <property type="match status" value="1"/>
</dbReference>
<dbReference type="FunFam" id="1.10.10.60:FF:000014">
    <property type="entry name" value="SWI/SNF complex subunit SMARCC2 isoform C"/>
    <property type="match status" value="1"/>
</dbReference>
<dbReference type="OrthoDB" id="118550at2759"/>
<dbReference type="Pfam" id="PF00249">
    <property type="entry name" value="Myb_DNA-binding"/>
    <property type="match status" value="1"/>
</dbReference>
<dbReference type="InterPro" id="IPR009057">
    <property type="entry name" value="Homeodomain-like_sf"/>
</dbReference>
<reference evidence="15 16" key="1">
    <citation type="journal article" date="2014" name="Nat. Commun.">
        <title>Klebsormidium flaccidum genome reveals primary factors for plant terrestrial adaptation.</title>
        <authorList>
            <person name="Hori K."/>
            <person name="Maruyama F."/>
            <person name="Fujisawa T."/>
            <person name="Togashi T."/>
            <person name="Yamamoto N."/>
            <person name="Seo M."/>
            <person name="Sato S."/>
            <person name="Yamada T."/>
            <person name="Mori H."/>
            <person name="Tajima N."/>
            <person name="Moriyama T."/>
            <person name="Ikeuchi M."/>
            <person name="Watanabe M."/>
            <person name="Wada H."/>
            <person name="Kobayashi K."/>
            <person name="Saito M."/>
            <person name="Masuda T."/>
            <person name="Sasaki-Sekimoto Y."/>
            <person name="Mashiguchi K."/>
            <person name="Awai K."/>
            <person name="Shimojima M."/>
            <person name="Masuda S."/>
            <person name="Iwai M."/>
            <person name="Nobusawa T."/>
            <person name="Narise T."/>
            <person name="Kondo S."/>
            <person name="Saito H."/>
            <person name="Sato R."/>
            <person name="Murakawa M."/>
            <person name="Ihara Y."/>
            <person name="Oshima-Yamada Y."/>
            <person name="Ohtaka K."/>
            <person name="Satoh M."/>
            <person name="Sonobe K."/>
            <person name="Ishii M."/>
            <person name="Ohtani R."/>
            <person name="Kanamori-Sato M."/>
            <person name="Honoki R."/>
            <person name="Miyazaki D."/>
            <person name="Mochizuki H."/>
            <person name="Umetsu J."/>
            <person name="Higashi K."/>
            <person name="Shibata D."/>
            <person name="Kamiya Y."/>
            <person name="Sato N."/>
            <person name="Nakamura Y."/>
            <person name="Tabata S."/>
            <person name="Ida S."/>
            <person name="Kurokawa K."/>
            <person name="Ohta H."/>
        </authorList>
    </citation>
    <scope>NUCLEOTIDE SEQUENCE [LARGE SCALE GENOMIC DNA]</scope>
    <source>
        <strain evidence="15 16">NIES-2285</strain>
    </source>
</reference>
<dbReference type="PROSITE" id="PS50934">
    <property type="entry name" value="SWIRM"/>
    <property type="match status" value="1"/>
</dbReference>
<dbReference type="PROSITE" id="PS51293">
    <property type="entry name" value="SANT"/>
    <property type="match status" value="1"/>
</dbReference>
<dbReference type="InterPro" id="IPR001005">
    <property type="entry name" value="SANT/Myb"/>
</dbReference>
<evidence type="ECO:0000256" key="7">
    <source>
        <dbReference type="ARBA" id="ARBA00023242"/>
    </source>
</evidence>
<evidence type="ECO:0000256" key="4">
    <source>
        <dbReference type="ARBA" id="ARBA00023015"/>
    </source>
</evidence>
<dbReference type="PROSITE" id="PS50135">
    <property type="entry name" value="ZF_ZZ_2"/>
    <property type="match status" value="1"/>
</dbReference>
<dbReference type="InterPro" id="IPR007526">
    <property type="entry name" value="SWIRM"/>
</dbReference>
<evidence type="ECO:0000313" key="16">
    <source>
        <dbReference type="Proteomes" id="UP000054558"/>
    </source>
</evidence>
<dbReference type="InterPro" id="IPR041984">
    <property type="entry name" value="Rsc8/Ssr1/Ssr2_ZZ"/>
</dbReference>
<feature type="compositionally biased region" description="Basic and acidic residues" evidence="10">
    <location>
        <begin position="61"/>
        <end position="77"/>
    </location>
</feature>
<keyword evidence="7" id="KW-0539">Nucleus</keyword>
<evidence type="ECO:0000256" key="3">
    <source>
        <dbReference type="ARBA" id="ARBA00022833"/>
    </source>
</evidence>
<dbReference type="FunFam" id="1.10.10.10:FF:000020">
    <property type="entry name" value="SWI/SNF complex subunit SMARCC2 isoform c"/>
    <property type="match status" value="1"/>
</dbReference>
<evidence type="ECO:0000259" key="11">
    <source>
        <dbReference type="PROSITE" id="PS50090"/>
    </source>
</evidence>
<dbReference type="Pfam" id="PF16495">
    <property type="entry name" value="SWIRM-assoc_1"/>
    <property type="match status" value="1"/>
</dbReference>
<dbReference type="SUPFAM" id="SSF46689">
    <property type="entry name" value="Homeodomain-like"/>
    <property type="match status" value="2"/>
</dbReference>
<gene>
    <name evidence="15" type="ORF">KFL_001000010</name>
</gene>
<sequence length="910" mass="95113">MMAGGKDEGAPGTKRKRQVGSEEGEEEEEASELGPKRTKQDADTSKSGLTIRWKMGSSASGEKDEPGDSDKQRKRGAEEEEALTGDEASALRSSRSQRHKKHVDSDSQPKRSSRKDKGKAATEDSAQEDDDEGPPLLGPDGEPLEVLPGKEKRVHEGPAVVQQKVQAPHESVEALAAGGGRTVENLSEGQRTLAPPGAEPASIAELGQPGQVAGKTDAAAQRLTREVYRVPAHAGWFRWEHVHELERRGVPEFFNGRAPSKTAKTYKEYRDFIVSKYREEPHKYLTFTEVRKMLVGDVNALRRIFEFLDHWGLINYQAVENPRQRPPVWEGVSATLVQTAPSGIRVVAPAIAPQDALYKFDAPRAKSASLATRPSVFPAAAAAASASMAGDAAPPPPAVEYHCDKCGAACSARRYHCQKQADFDLCPDCFGDGKFGPGMTSADFIRMDAADAAADADGGWSDQETLLLLEGLELFGDNWQEISEHVGTKSRAQCILHFIQMPIEDPFLEELEASSTVTTVTDDPTAYGKAADQGAVPNGAEAQGPVTASQLVMEASGAAEGELLTPFADAGNPVMAQVAFLAAMVGPRVAAAAAQAALAALTQEDPTAQLGPASDAVPSTPPASAAAVPPAIRAAEAPPSDTPKAPEQPASEGDAALKEAAPSGPTDTGMESADGSAPAAEAEKGAGASEAKAPEGGDVGGSEKVEVATDAGGVTEGRPAEGAGQTEKEGARVEGETGKAEPMEVDAKEAAPAATPAQESAPPPAATPAPGAVPPVSLLGPPSAAQVRAAAATALAAAAVKAKLLVDQEEREVARLVQLVVEAQLKKLEIKLKHFDELEEMLEREKDQIEKARQQVYAERVRLAASRLAPTTPRTPPVMPPAAVGDKAGPSASAPKMGAVLNTVNAPVAK</sequence>
<feature type="compositionally biased region" description="Low complexity" evidence="10">
    <location>
        <begin position="612"/>
        <end position="628"/>
    </location>
</feature>
<keyword evidence="3" id="KW-0862">Zinc</keyword>
<dbReference type="SMART" id="SM00717">
    <property type="entry name" value="SANT"/>
    <property type="match status" value="1"/>
</dbReference>
<feature type="compositionally biased region" description="Low complexity" evidence="10">
    <location>
        <begin position="750"/>
        <end position="760"/>
    </location>
</feature>
<dbReference type="PANTHER" id="PTHR12802">
    <property type="entry name" value="SWI/SNF COMPLEX-RELATED"/>
    <property type="match status" value="1"/>
</dbReference>
<evidence type="ECO:0000256" key="8">
    <source>
        <dbReference type="PROSITE-ProRule" id="PRU00228"/>
    </source>
</evidence>
<feature type="compositionally biased region" description="Low complexity" evidence="10">
    <location>
        <begin position="675"/>
        <end position="696"/>
    </location>
</feature>
<evidence type="ECO:0000259" key="12">
    <source>
        <dbReference type="PROSITE" id="PS50135"/>
    </source>
</evidence>
<dbReference type="EMBL" id="DF237049">
    <property type="protein sequence ID" value="GAQ82079.1"/>
    <property type="molecule type" value="Genomic_DNA"/>
</dbReference>
<dbReference type="InterPro" id="IPR000433">
    <property type="entry name" value="Znf_ZZ"/>
</dbReference>
<feature type="domain" description="Myb-like" evidence="11">
    <location>
        <begin position="458"/>
        <end position="502"/>
    </location>
</feature>
<feature type="compositionally biased region" description="Pro residues" evidence="10">
    <location>
        <begin position="761"/>
        <end position="773"/>
    </location>
</feature>